<dbReference type="EMBL" id="SRLO01000159">
    <property type="protein sequence ID" value="TNN70714.1"/>
    <property type="molecule type" value="Genomic_DNA"/>
</dbReference>
<accession>A0A4Z2I0A8</accession>
<feature type="region of interest" description="Disordered" evidence="1">
    <location>
        <begin position="1"/>
        <end position="26"/>
    </location>
</feature>
<dbReference type="Proteomes" id="UP000314294">
    <property type="component" value="Unassembled WGS sequence"/>
</dbReference>
<proteinExistence type="predicted"/>
<evidence type="ECO:0000256" key="1">
    <source>
        <dbReference type="SAM" id="MobiDB-lite"/>
    </source>
</evidence>
<name>A0A4Z2I0A8_9TELE</name>
<keyword evidence="3" id="KW-1185">Reference proteome</keyword>
<sequence length="94" mass="10150">MEHTDTAKPSGVQALQSKGDGVGQSPVRVVGHHQVVNALHRLLLSRIHLLPAKVSAAPLSHVYSLSIHGVYHLDVNLKLIQREQHPVSSVLTSS</sequence>
<comment type="caution">
    <text evidence="2">The sequence shown here is derived from an EMBL/GenBank/DDBJ whole genome shotgun (WGS) entry which is preliminary data.</text>
</comment>
<dbReference type="AlphaFoldDB" id="A0A4Z2I0A8"/>
<protein>
    <submittedName>
        <fullName evidence="2">Uncharacterized protein</fullName>
    </submittedName>
</protein>
<reference evidence="2 3" key="1">
    <citation type="submission" date="2019-03" db="EMBL/GenBank/DDBJ databases">
        <title>First draft genome of Liparis tanakae, snailfish: a comprehensive survey of snailfish specific genes.</title>
        <authorList>
            <person name="Kim W."/>
            <person name="Song I."/>
            <person name="Jeong J.-H."/>
            <person name="Kim D."/>
            <person name="Kim S."/>
            <person name="Ryu S."/>
            <person name="Song J.Y."/>
            <person name="Lee S.K."/>
        </authorList>
    </citation>
    <scope>NUCLEOTIDE SEQUENCE [LARGE SCALE GENOMIC DNA]</scope>
    <source>
        <tissue evidence="2">Muscle</tissue>
    </source>
</reference>
<evidence type="ECO:0000313" key="3">
    <source>
        <dbReference type="Proteomes" id="UP000314294"/>
    </source>
</evidence>
<gene>
    <name evidence="2" type="ORF">EYF80_018997</name>
</gene>
<evidence type="ECO:0000313" key="2">
    <source>
        <dbReference type="EMBL" id="TNN70714.1"/>
    </source>
</evidence>
<organism evidence="2 3">
    <name type="scientific">Liparis tanakae</name>
    <name type="common">Tanaka's snailfish</name>
    <dbReference type="NCBI Taxonomy" id="230148"/>
    <lineage>
        <taxon>Eukaryota</taxon>
        <taxon>Metazoa</taxon>
        <taxon>Chordata</taxon>
        <taxon>Craniata</taxon>
        <taxon>Vertebrata</taxon>
        <taxon>Euteleostomi</taxon>
        <taxon>Actinopterygii</taxon>
        <taxon>Neopterygii</taxon>
        <taxon>Teleostei</taxon>
        <taxon>Neoteleostei</taxon>
        <taxon>Acanthomorphata</taxon>
        <taxon>Eupercaria</taxon>
        <taxon>Perciformes</taxon>
        <taxon>Cottioidei</taxon>
        <taxon>Cottales</taxon>
        <taxon>Liparidae</taxon>
        <taxon>Liparis</taxon>
    </lineage>
</organism>